<evidence type="ECO:0000259" key="11">
    <source>
        <dbReference type="Pfam" id="PF07715"/>
    </source>
</evidence>
<keyword evidence="12" id="KW-0675">Receptor</keyword>
<dbReference type="InterPro" id="IPR023996">
    <property type="entry name" value="TonB-dep_OMP_SusC/RagA"/>
</dbReference>
<comment type="similarity">
    <text evidence="8 9">Belongs to the TonB-dependent receptor family.</text>
</comment>
<dbReference type="Gene3D" id="2.170.130.10">
    <property type="entry name" value="TonB-dependent receptor, plug domain"/>
    <property type="match status" value="1"/>
</dbReference>
<keyword evidence="5 9" id="KW-0798">TonB box</keyword>
<evidence type="ECO:0000256" key="2">
    <source>
        <dbReference type="ARBA" id="ARBA00022448"/>
    </source>
</evidence>
<dbReference type="Pfam" id="PF00593">
    <property type="entry name" value="TonB_dep_Rec_b-barrel"/>
    <property type="match status" value="1"/>
</dbReference>
<dbReference type="EMBL" id="BAABEY010000036">
    <property type="protein sequence ID" value="GAA4446520.1"/>
    <property type="molecule type" value="Genomic_DNA"/>
</dbReference>
<dbReference type="InterPro" id="IPR023997">
    <property type="entry name" value="TonB-dep_OMP_SusC/RagA_CS"/>
</dbReference>
<dbReference type="InterPro" id="IPR036942">
    <property type="entry name" value="Beta-barrel_TonB_sf"/>
</dbReference>
<comment type="subcellular location">
    <subcellularLocation>
        <location evidence="1 8">Cell outer membrane</location>
        <topology evidence="1 8">Multi-pass membrane protein</topology>
    </subcellularLocation>
</comment>
<dbReference type="InterPro" id="IPR039426">
    <property type="entry name" value="TonB-dep_rcpt-like"/>
</dbReference>
<sequence>MSLATPAVSQGLLTKKLSLDVKNTEARKVLQLIEAQTEAKFAYRPKLLSGSQKMSLHLVDRSLGEVLDILTRNLKLQYNVLGDQIILSPAPVPQSQPSAILRFPTVPESAGERLVKGKVTDEKGEALPGVNILLKGTQNGTISDQDGLYSISVPDNSGLLVFSFVGYKSQEVGVGPLQSSLDIVLKADAKSLEEVVVVGYGTVRREELTSAVVSVSSDEFITGAFNNPIQMIDGKVAGLTMGTAAAADPNSGSSLQLRGVASVNAGTGPLVVVDGVPGRDLASIPQDEIENITILKDGASAAIYGARGANGVILVTTKKGKEGESSVSYETYLTSNYVAKKPEVLSAREYVERGRSNLYDPSQADHLPYSNNFYDLLLRDQSFGNYHHLAIESGSRSSNYRLSMNYRDMNGIDIISKRKEYGARLNYNYTIRNKVSVYGNVYASKNKQDVTDYMAFRQAIKAQPTEPLYNPEDPSKYYIFSGHDYYNPVALLRTSTNRKEFLNLSGDLNIRWDLTDYLSTNLMVAENMVEGSGYGYKNSNSHVSRDNLYTGMASRDQSRSDSRILEWTGNYNLAREAHNLQLLAGYSYQKFLSEGFSAWNANFPSDALLWNNLGGGTWHSLSKGLVGPSSYKSTNTLIAFFGRANYSYQGRYLLTASLRREGSSKFGINNKWGNFPAISGAWIMSREKFFNVPAVNSLKLRASYGVTGRENINPLLSLSTYSANSFYNMEGGWLRTWGPSGNPNPNLKWEVGYNTNFGADVTLFNQRLTVSLDYFIRKTKDLLFYTPVPMPPNLYGNTWSNVGSINNKGIELVLDAQLVNKSDFGWTTNLVGSYGKSRMMKIAGSASASKFMDLYTLPSPGNPGPIVRLEEGQEIGSFYMYKHAGVDDNGNLMVYNKENEAIIASAKKEADKRYVGNGIPDYIFSWTNNFRYKRFDLSLFFKGALKYDVYNLHEMYYGLINAPGNVLTVAYGKNAHIKSEKEASSYFLEKGDYLNLRNVSLGYRFSLGKQTFLRQLRANLNATNLFTLTKFSGLDITQLEVNGLTPGIQTMDFYPTTRSVTLSVQLTF</sequence>
<dbReference type="Pfam" id="PF07715">
    <property type="entry name" value="Plug"/>
    <property type="match status" value="1"/>
</dbReference>
<evidence type="ECO:0000256" key="4">
    <source>
        <dbReference type="ARBA" id="ARBA00022692"/>
    </source>
</evidence>
<keyword evidence="13" id="KW-1185">Reference proteome</keyword>
<feature type="domain" description="TonB-dependent receptor-like beta-barrel" evidence="10">
    <location>
        <begin position="474"/>
        <end position="1025"/>
    </location>
</feature>
<evidence type="ECO:0000256" key="8">
    <source>
        <dbReference type="PROSITE-ProRule" id="PRU01360"/>
    </source>
</evidence>
<evidence type="ECO:0000256" key="7">
    <source>
        <dbReference type="ARBA" id="ARBA00023237"/>
    </source>
</evidence>
<keyword evidence="3 8" id="KW-1134">Transmembrane beta strand</keyword>
<comment type="caution">
    <text evidence="12">The sequence shown here is derived from an EMBL/GenBank/DDBJ whole genome shotgun (WGS) entry which is preliminary data.</text>
</comment>
<dbReference type="Gene3D" id="2.60.40.1120">
    <property type="entry name" value="Carboxypeptidase-like, regulatory domain"/>
    <property type="match status" value="1"/>
</dbReference>
<dbReference type="InterPro" id="IPR037066">
    <property type="entry name" value="Plug_dom_sf"/>
</dbReference>
<evidence type="ECO:0000313" key="12">
    <source>
        <dbReference type="EMBL" id="GAA4446520.1"/>
    </source>
</evidence>
<organism evidence="12 13">
    <name type="scientific">Ravibacter arvi</name>
    <dbReference type="NCBI Taxonomy" id="2051041"/>
    <lineage>
        <taxon>Bacteria</taxon>
        <taxon>Pseudomonadati</taxon>
        <taxon>Bacteroidota</taxon>
        <taxon>Cytophagia</taxon>
        <taxon>Cytophagales</taxon>
        <taxon>Spirosomataceae</taxon>
        <taxon>Ravibacter</taxon>
    </lineage>
</organism>
<dbReference type="Proteomes" id="UP001501508">
    <property type="component" value="Unassembled WGS sequence"/>
</dbReference>
<dbReference type="SUPFAM" id="SSF49464">
    <property type="entry name" value="Carboxypeptidase regulatory domain-like"/>
    <property type="match status" value="1"/>
</dbReference>
<dbReference type="InterPro" id="IPR000531">
    <property type="entry name" value="Beta-barrel_TonB"/>
</dbReference>
<keyword evidence="4 8" id="KW-0812">Transmembrane</keyword>
<name>A0ABP8MCE4_9BACT</name>
<evidence type="ECO:0000256" key="5">
    <source>
        <dbReference type="ARBA" id="ARBA00023077"/>
    </source>
</evidence>
<dbReference type="Pfam" id="PF13715">
    <property type="entry name" value="CarbopepD_reg_2"/>
    <property type="match status" value="1"/>
</dbReference>
<proteinExistence type="inferred from homology"/>
<keyword evidence="7 8" id="KW-0998">Cell outer membrane</keyword>
<keyword evidence="6 8" id="KW-0472">Membrane</keyword>
<evidence type="ECO:0000259" key="10">
    <source>
        <dbReference type="Pfam" id="PF00593"/>
    </source>
</evidence>
<dbReference type="InterPro" id="IPR012910">
    <property type="entry name" value="Plug_dom"/>
</dbReference>
<protein>
    <submittedName>
        <fullName evidence="12">TonB-dependent receptor</fullName>
    </submittedName>
</protein>
<accession>A0ABP8MCE4</accession>
<dbReference type="NCBIfam" id="TIGR04057">
    <property type="entry name" value="SusC_RagA_signa"/>
    <property type="match status" value="1"/>
</dbReference>
<dbReference type="PROSITE" id="PS52016">
    <property type="entry name" value="TONB_DEPENDENT_REC_3"/>
    <property type="match status" value="1"/>
</dbReference>
<evidence type="ECO:0000313" key="13">
    <source>
        <dbReference type="Proteomes" id="UP001501508"/>
    </source>
</evidence>
<evidence type="ECO:0000256" key="3">
    <source>
        <dbReference type="ARBA" id="ARBA00022452"/>
    </source>
</evidence>
<dbReference type="NCBIfam" id="TIGR04056">
    <property type="entry name" value="OMP_RagA_SusC"/>
    <property type="match status" value="1"/>
</dbReference>
<gene>
    <name evidence="12" type="ORF">GCM10023091_39770</name>
</gene>
<dbReference type="InterPro" id="IPR008969">
    <property type="entry name" value="CarboxyPept-like_regulatory"/>
</dbReference>
<dbReference type="Gene3D" id="2.40.170.20">
    <property type="entry name" value="TonB-dependent receptor, beta-barrel domain"/>
    <property type="match status" value="1"/>
</dbReference>
<evidence type="ECO:0000256" key="1">
    <source>
        <dbReference type="ARBA" id="ARBA00004571"/>
    </source>
</evidence>
<reference evidence="13" key="1">
    <citation type="journal article" date="2019" name="Int. J. Syst. Evol. Microbiol.">
        <title>The Global Catalogue of Microorganisms (GCM) 10K type strain sequencing project: providing services to taxonomists for standard genome sequencing and annotation.</title>
        <authorList>
            <consortium name="The Broad Institute Genomics Platform"/>
            <consortium name="The Broad Institute Genome Sequencing Center for Infectious Disease"/>
            <person name="Wu L."/>
            <person name="Ma J."/>
        </authorList>
    </citation>
    <scope>NUCLEOTIDE SEQUENCE [LARGE SCALE GENOMIC DNA]</scope>
    <source>
        <strain evidence="13">JCM 31920</strain>
    </source>
</reference>
<feature type="domain" description="TonB-dependent receptor plug" evidence="11">
    <location>
        <begin position="206"/>
        <end position="312"/>
    </location>
</feature>
<evidence type="ECO:0000256" key="9">
    <source>
        <dbReference type="RuleBase" id="RU003357"/>
    </source>
</evidence>
<evidence type="ECO:0000256" key="6">
    <source>
        <dbReference type="ARBA" id="ARBA00023136"/>
    </source>
</evidence>
<dbReference type="SUPFAM" id="SSF56935">
    <property type="entry name" value="Porins"/>
    <property type="match status" value="1"/>
</dbReference>
<keyword evidence="2 8" id="KW-0813">Transport</keyword>